<dbReference type="CDD" id="cd02042">
    <property type="entry name" value="ParAB_family"/>
    <property type="match status" value="1"/>
</dbReference>
<dbReference type="EMBL" id="LNYB01000090">
    <property type="protein sequence ID" value="KTC94027.1"/>
    <property type="molecule type" value="Genomic_DNA"/>
</dbReference>
<gene>
    <name evidence="2" type="primary">parA_5</name>
    <name evidence="3" type="synonym">soj_1</name>
    <name evidence="2" type="ORF">Lfee_3264</name>
    <name evidence="3" type="ORF">NCTC12022_00543</name>
</gene>
<reference evidence="2 4" key="1">
    <citation type="submission" date="2015-11" db="EMBL/GenBank/DDBJ databases">
        <title>Genomic analysis of 38 Legionella species identifies large and diverse effector repertoires.</title>
        <authorList>
            <person name="Burstein D."/>
            <person name="Amaro F."/>
            <person name="Zusman T."/>
            <person name="Lifshitz Z."/>
            <person name="Cohen O."/>
            <person name="Gilbert J.A."/>
            <person name="Pupko T."/>
            <person name="Shuman H.A."/>
            <person name="Segal G."/>
        </authorList>
    </citation>
    <scope>NUCLEOTIDE SEQUENCE [LARGE SCALE GENOMIC DNA]</scope>
    <source>
        <strain evidence="2 4">WO-44C</strain>
    </source>
</reference>
<dbReference type="STRING" id="453.Lfee_3264"/>
<dbReference type="PATRIC" id="fig|453.4.peg.3565"/>
<evidence type="ECO:0000259" key="1">
    <source>
        <dbReference type="Pfam" id="PF13614"/>
    </source>
</evidence>
<dbReference type="InterPro" id="IPR025669">
    <property type="entry name" value="AAA_dom"/>
</dbReference>
<sequence>MKIKTISTKDFSSLINVSPHLIYKLIKEHDLPVVPLGNKNSLPPDTIRRILEQRGFVYKKDATQPYIVNVFGMKGGIGKTSIATAFAEGASRLGFKVLAIDLDMQGNLTQSFNMKKHGQPVLYHAIIGEKDLKDVVVEVNTNLHLLPSSLDNSQIEHVLNSKQAINITNFFNEMLDPIKNTYDLIVIDCPPSIHKITVCASCFATDNLIPINADIDSFDGVVMTVSEIEKIERSFKNLLIKINYKIIFNKYDAREKLSLNIMGAISERKNLKDNLLPLVIRTNTAFKNTKADGEYIFDTKKSTAKEDCFALISELTGISDWVASKGKSSKSVETIE</sequence>
<dbReference type="Pfam" id="PF13614">
    <property type="entry name" value="AAA_31"/>
    <property type="match status" value="1"/>
</dbReference>
<name>A0A0W0TEL4_9GAMM</name>
<dbReference type="EMBL" id="UASS01000003">
    <property type="protein sequence ID" value="SPX59832.1"/>
    <property type="molecule type" value="Genomic_DNA"/>
</dbReference>
<dbReference type="Proteomes" id="UP000251942">
    <property type="component" value="Unassembled WGS sequence"/>
</dbReference>
<evidence type="ECO:0000313" key="2">
    <source>
        <dbReference type="EMBL" id="KTC94027.1"/>
    </source>
</evidence>
<reference evidence="3 5" key="2">
    <citation type="submission" date="2018-06" db="EMBL/GenBank/DDBJ databases">
        <authorList>
            <consortium name="Pathogen Informatics"/>
            <person name="Doyle S."/>
        </authorList>
    </citation>
    <scope>NUCLEOTIDE SEQUENCE [LARGE SCALE GENOMIC DNA]</scope>
    <source>
        <strain evidence="3 5">NCTC12022</strain>
    </source>
</reference>
<keyword evidence="4" id="KW-1185">Reference proteome</keyword>
<dbReference type="Gene3D" id="3.40.50.300">
    <property type="entry name" value="P-loop containing nucleotide triphosphate hydrolases"/>
    <property type="match status" value="1"/>
</dbReference>
<dbReference type="PANTHER" id="PTHR13696:SF99">
    <property type="entry name" value="COBYRINIC ACID AC-DIAMIDE SYNTHASE"/>
    <property type="match status" value="1"/>
</dbReference>
<dbReference type="AlphaFoldDB" id="A0A0W0TEL4"/>
<dbReference type="Proteomes" id="UP000054698">
    <property type="component" value="Unassembled WGS sequence"/>
</dbReference>
<evidence type="ECO:0000313" key="4">
    <source>
        <dbReference type="Proteomes" id="UP000054698"/>
    </source>
</evidence>
<proteinExistence type="predicted"/>
<dbReference type="PANTHER" id="PTHR13696">
    <property type="entry name" value="P-LOOP CONTAINING NUCLEOSIDE TRIPHOSPHATE HYDROLASE"/>
    <property type="match status" value="1"/>
</dbReference>
<dbReference type="SUPFAM" id="SSF52540">
    <property type="entry name" value="P-loop containing nucleoside triphosphate hydrolases"/>
    <property type="match status" value="1"/>
</dbReference>
<accession>A0A0W0TEL4</accession>
<organism evidence="2 4">
    <name type="scientific">Legionella feeleii</name>
    <dbReference type="NCBI Taxonomy" id="453"/>
    <lineage>
        <taxon>Bacteria</taxon>
        <taxon>Pseudomonadati</taxon>
        <taxon>Pseudomonadota</taxon>
        <taxon>Gammaproteobacteria</taxon>
        <taxon>Legionellales</taxon>
        <taxon>Legionellaceae</taxon>
        <taxon>Legionella</taxon>
    </lineage>
</organism>
<evidence type="ECO:0000313" key="5">
    <source>
        <dbReference type="Proteomes" id="UP000251942"/>
    </source>
</evidence>
<dbReference type="InterPro" id="IPR050678">
    <property type="entry name" value="DNA_Partitioning_ATPase"/>
</dbReference>
<dbReference type="InterPro" id="IPR027417">
    <property type="entry name" value="P-loop_NTPase"/>
</dbReference>
<feature type="domain" description="AAA" evidence="1">
    <location>
        <begin position="67"/>
        <end position="237"/>
    </location>
</feature>
<protein>
    <submittedName>
        <fullName evidence="2">Sporulation initiation inhibitor protein Soj</fullName>
    </submittedName>
</protein>
<evidence type="ECO:0000313" key="3">
    <source>
        <dbReference type="EMBL" id="SPX59832.1"/>
    </source>
</evidence>
<dbReference type="RefSeq" id="WP_058448079.1">
    <property type="nucleotide sequence ID" value="NZ_CAAAHT010000091.1"/>
</dbReference>